<proteinExistence type="inferred from homology"/>
<sequence>VRYQQLKTKASILYKEITMVLVLKGKLVITIEEEVNQLSSGELFVVNAGDTADLTSDLERTCSYLTTPSEEQRPSELSSKTSQLSISAEYSEDEYQKKELIIHVGSWECLASKKVQTEILELKKQIGIKYISVHSLFTHMPLSFKIYEQAKMNSFPAFEEWDYILAFLMEAQLDVFYQLSLVAYRAMGKDIKDLTQKFFSCVQNKYGTIITSRWKDLLKLATLVDGFGFWLNIELYEQNTQKRPLKNDGLELFHYYSGKRPVYFCLWLARRMKGTILSQGEEYLLTYEAGNYQLLLFNTNYFDPHLSSEEAFLKSQAVAFELELIGIASEHYQVKQIDFNRHSGALFYMYEEFRSAKTLDLETQEYIVEQTRPKIKVFDTEIIGAFNYYKRIVTREEGTNMSIYDYQVKTTKDETVSLEDYRGKVLLIVNTATGCGFTPQYEGLEKLYKKYQEQGLEILDFPCNQFGHQAPGTNEEISDFCQMTYQTTFQTFGKIDVNGEHADPLYDFLKGEKGGLLGGAIKWNFTKFLVDRDGKVVKRFAPTVEPEKIAGDIEKLL</sequence>
<evidence type="ECO:0000256" key="1">
    <source>
        <dbReference type="ARBA" id="ARBA00006926"/>
    </source>
</evidence>
<dbReference type="PRINTS" id="PR01011">
    <property type="entry name" value="GLUTPROXDASE"/>
</dbReference>
<dbReference type="InterPro" id="IPR029760">
    <property type="entry name" value="GPX_CS"/>
</dbReference>
<keyword evidence="2 4" id="KW-0575">Peroxidase</keyword>
<dbReference type="SUPFAM" id="SSF52833">
    <property type="entry name" value="Thioredoxin-like"/>
    <property type="match status" value="1"/>
</dbReference>
<dbReference type="PROSITE" id="PS00763">
    <property type="entry name" value="GLUTATHIONE_PEROXID_2"/>
    <property type="match status" value="1"/>
</dbReference>
<dbReference type="PANTHER" id="PTHR11592">
    <property type="entry name" value="GLUTATHIONE PEROXIDASE"/>
    <property type="match status" value="1"/>
</dbReference>
<feature type="non-terminal residue" evidence="5">
    <location>
        <position position="557"/>
    </location>
</feature>
<dbReference type="Gene3D" id="3.40.30.10">
    <property type="entry name" value="Glutaredoxin"/>
    <property type="match status" value="1"/>
</dbReference>
<dbReference type="InterPro" id="IPR000889">
    <property type="entry name" value="Glutathione_peroxidase"/>
</dbReference>
<dbReference type="InterPro" id="IPR029759">
    <property type="entry name" value="GPX_AS"/>
</dbReference>
<reference evidence="5" key="1">
    <citation type="submission" date="2020-08" db="EMBL/GenBank/DDBJ databases">
        <title>Spodoptera exigua strain:BAW_Kor-Di-RS1 Genome sequencing and assembly.</title>
        <authorList>
            <person name="Kim J."/>
            <person name="Nam H.Y."/>
            <person name="Kwon M."/>
            <person name="Choi J.H."/>
            <person name="Cho S.R."/>
            <person name="Kim G.-H."/>
        </authorList>
    </citation>
    <scope>NUCLEOTIDE SEQUENCE</scope>
    <source>
        <strain evidence="5">BAW_Kor-Di-RS1</strain>
        <tissue evidence="5">Whole-body</tissue>
    </source>
</reference>
<dbReference type="CDD" id="cd00340">
    <property type="entry name" value="GSH_Peroxidase"/>
    <property type="match status" value="1"/>
</dbReference>
<dbReference type="Gene3D" id="3.20.20.80">
    <property type="entry name" value="Glycosidases"/>
    <property type="match status" value="1"/>
</dbReference>
<dbReference type="AlphaFoldDB" id="A0A835G3A4"/>
<keyword evidence="3 4" id="KW-0560">Oxidoreductase</keyword>
<dbReference type="Proteomes" id="UP000648187">
    <property type="component" value="Unassembled WGS sequence"/>
</dbReference>
<evidence type="ECO:0000313" key="5">
    <source>
        <dbReference type="EMBL" id="KAF9404421.1"/>
    </source>
</evidence>
<dbReference type="Gene3D" id="2.60.40.1500">
    <property type="entry name" value="Glycosyl hydrolase domain, family 39"/>
    <property type="match status" value="1"/>
</dbReference>
<dbReference type="PANTHER" id="PTHR11592:SF78">
    <property type="entry name" value="GLUTATHIONE PEROXIDASE"/>
    <property type="match status" value="1"/>
</dbReference>
<evidence type="ECO:0000256" key="4">
    <source>
        <dbReference type="RuleBase" id="RU000499"/>
    </source>
</evidence>
<evidence type="ECO:0000313" key="6">
    <source>
        <dbReference type="Proteomes" id="UP000648187"/>
    </source>
</evidence>
<comment type="caution">
    <text evidence="5">The sequence shown here is derived from an EMBL/GenBank/DDBJ whole genome shotgun (WGS) entry which is preliminary data.</text>
</comment>
<dbReference type="Pfam" id="PF00255">
    <property type="entry name" value="GSHPx"/>
    <property type="match status" value="1"/>
</dbReference>
<dbReference type="EMBL" id="JACKWZ010000989">
    <property type="protein sequence ID" value="KAF9404421.1"/>
    <property type="molecule type" value="Genomic_DNA"/>
</dbReference>
<dbReference type="PROSITE" id="PS51355">
    <property type="entry name" value="GLUTATHIONE_PEROXID_3"/>
    <property type="match status" value="1"/>
</dbReference>
<accession>A0A835G3A4</accession>
<protein>
    <recommendedName>
        <fullName evidence="4">Glutathione peroxidase</fullName>
    </recommendedName>
</protein>
<dbReference type="FunFam" id="3.40.30.10:FF:000010">
    <property type="entry name" value="Glutathione peroxidase"/>
    <property type="match status" value="1"/>
</dbReference>
<keyword evidence="6" id="KW-1185">Reference proteome</keyword>
<dbReference type="PROSITE" id="PS00460">
    <property type="entry name" value="GLUTATHIONE_PEROXID_1"/>
    <property type="match status" value="1"/>
</dbReference>
<comment type="similarity">
    <text evidence="1 4">Belongs to the glutathione peroxidase family.</text>
</comment>
<name>A0A835G3A4_SPOEX</name>
<organism evidence="5 6">
    <name type="scientific">Spodoptera exigua</name>
    <name type="common">Beet armyworm</name>
    <name type="synonym">Noctua fulgens</name>
    <dbReference type="NCBI Taxonomy" id="7107"/>
    <lineage>
        <taxon>Eukaryota</taxon>
        <taxon>Metazoa</taxon>
        <taxon>Ecdysozoa</taxon>
        <taxon>Arthropoda</taxon>
        <taxon>Hexapoda</taxon>
        <taxon>Insecta</taxon>
        <taxon>Pterygota</taxon>
        <taxon>Neoptera</taxon>
        <taxon>Endopterygota</taxon>
        <taxon>Lepidoptera</taxon>
        <taxon>Glossata</taxon>
        <taxon>Ditrysia</taxon>
        <taxon>Noctuoidea</taxon>
        <taxon>Noctuidae</taxon>
        <taxon>Amphipyrinae</taxon>
        <taxon>Spodoptera</taxon>
    </lineage>
</organism>
<evidence type="ECO:0000256" key="2">
    <source>
        <dbReference type="ARBA" id="ARBA00022559"/>
    </source>
</evidence>
<dbReference type="InterPro" id="IPR036249">
    <property type="entry name" value="Thioredoxin-like_sf"/>
</dbReference>
<dbReference type="GO" id="GO:0034599">
    <property type="term" value="P:cellular response to oxidative stress"/>
    <property type="evidence" value="ECO:0007669"/>
    <property type="project" value="TreeGrafter"/>
</dbReference>
<dbReference type="GO" id="GO:0004601">
    <property type="term" value="F:peroxidase activity"/>
    <property type="evidence" value="ECO:0007669"/>
    <property type="project" value="UniProtKB-KW"/>
</dbReference>
<evidence type="ECO:0000256" key="3">
    <source>
        <dbReference type="ARBA" id="ARBA00023002"/>
    </source>
</evidence>
<gene>
    <name evidence="5" type="ORF">HW555_014341</name>
</gene>